<dbReference type="InterPro" id="IPR017853">
    <property type="entry name" value="GH"/>
</dbReference>
<dbReference type="OrthoDB" id="6949258at2"/>
<evidence type="ECO:0000313" key="3">
    <source>
        <dbReference type="Proteomes" id="UP000325255"/>
    </source>
</evidence>
<dbReference type="PROSITE" id="PS51318">
    <property type="entry name" value="TAT"/>
    <property type="match status" value="1"/>
</dbReference>
<feature type="chain" id="PRO_5024305094" description="Glycoside hydrolase family 5 domain-containing protein" evidence="1">
    <location>
        <begin position="31"/>
        <end position="471"/>
    </location>
</feature>
<dbReference type="EMBL" id="VWPK01000026">
    <property type="protein sequence ID" value="KAA5610949.1"/>
    <property type="molecule type" value="Genomic_DNA"/>
</dbReference>
<sequence>MSLRPLGRRGFTAGAIAATALGSVAASARAAPVTAARAADFIRSIGVQVHLNYNALWGAPQSPYARPETVEAALSWLNPQGLGVTLLRDTLFYAVGARYFDQVRQLGKLGYRWDIYIGYDADNPVHGPQFDLIERLLRDGAMAFVEGCLEVDNAGWGLQARSIAYQGADGGRHAGWRAVIAAQRDLHERFHGRIPVALWSLADPANGRANGPAATTAGAMGTSVAALADYGNVHFYQHHGRSPGDPDGGELAGIIRAETDYAPDLPFVITETGFVDIFDDRTGYYGTREVNAAYTLRLLLGAFQAGSIATVIYQLFDEAMDHADDMAFENHWGLFTARGEPKPAATALRHLAMVLGDAGPDATGFAPSDLAYRLHGLPPGGRSLLLQKSDGRFALVVWSEDSLLRGRQSLPPPLCRLELELEMAFPAVRIFDPLASPLPRRQDRDRDRIDLTLGAAPLVIELSPPLRSRRP</sequence>
<comment type="caution">
    <text evidence="2">The sequence shown here is derived from an EMBL/GenBank/DDBJ whole genome shotgun (WGS) entry which is preliminary data.</text>
</comment>
<evidence type="ECO:0008006" key="4">
    <source>
        <dbReference type="Google" id="ProtNLM"/>
    </source>
</evidence>
<reference evidence="2 3" key="1">
    <citation type="submission" date="2019-09" db="EMBL/GenBank/DDBJ databases">
        <title>Genome sequence of Rhodovastum atsumiense, a diverse member of the Acetobacteraceae family of non-sulfur purple photosynthetic bacteria.</title>
        <authorList>
            <person name="Meyer T."/>
            <person name="Kyndt J."/>
        </authorList>
    </citation>
    <scope>NUCLEOTIDE SEQUENCE [LARGE SCALE GENOMIC DNA]</scope>
    <source>
        <strain evidence="2 3">DSM 21279</strain>
    </source>
</reference>
<keyword evidence="1" id="KW-0732">Signal</keyword>
<dbReference type="Proteomes" id="UP000325255">
    <property type="component" value="Unassembled WGS sequence"/>
</dbReference>
<dbReference type="SUPFAM" id="SSF51445">
    <property type="entry name" value="(Trans)glycosidases"/>
    <property type="match status" value="1"/>
</dbReference>
<dbReference type="RefSeq" id="WP_150042048.1">
    <property type="nucleotide sequence ID" value="NZ_OW485601.1"/>
</dbReference>
<protein>
    <recommendedName>
        <fullName evidence="4">Glycoside hydrolase family 5 domain-containing protein</fullName>
    </recommendedName>
</protein>
<accession>A0A5M6ISS4</accession>
<name>A0A5M6ISS4_9PROT</name>
<keyword evidence="3" id="KW-1185">Reference proteome</keyword>
<proteinExistence type="predicted"/>
<evidence type="ECO:0000256" key="1">
    <source>
        <dbReference type="SAM" id="SignalP"/>
    </source>
</evidence>
<dbReference type="Gene3D" id="3.20.20.80">
    <property type="entry name" value="Glycosidases"/>
    <property type="match status" value="1"/>
</dbReference>
<feature type="signal peptide" evidence="1">
    <location>
        <begin position="1"/>
        <end position="30"/>
    </location>
</feature>
<gene>
    <name evidence="2" type="ORF">F1189_17085</name>
</gene>
<dbReference type="InterPro" id="IPR006311">
    <property type="entry name" value="TAT_signal"/>
</dbReference>
<dbReference type="AlphaFoldDB" id="A0A5M6ISS4"/>
<organism evidence="2 3">
    <name type="scientific">Rhodovastum atsumiense</name>
    <dbReference type="NCBI Taxonomy" id="504468"/>
    <lineage>
        <taxon>Bacteria</taxon>
        <taxon>Pseudomonadati</taxon>
        <taxon>Pseudomonadota</taxon>
        <taxon>Alphaproteobacteria</taxon>
        <taxon>Acetobacterales</taxon>
        <taxon>Acetobacteraceae</taxon>
        <taxon>Rhodovastum</taxon>
    </lineage>
</organism>
<evidence type="ECO:0000313" key="2">
    <source>
        <dbReference type="EMBL" id="KAA5610949.1"/>
    </source>
</evidence>